<keyword evidence="2" id="KW-0812">Transmembrane</keyword>
<evidence type="ECO:0008006" key="5">
    <source>
        <dbReference type="Google" id="ProtNLM"/>
    </source>
</evidence>
<dbReference type="InterPro" id="IPR019422">
    <property type="entry name" value="7TM_GPCR_serpentine_rcpt_Srh"/>
</dbReference>
<dbReference type="Pfam" id="PF10318">
    <property type="entry name" value="7TM_GPCR_Srh"/>
    <property type="match status" value="1"/>
</dbReference>
<dbReference type="AlphaFoldDB" id="A0A6A5G586"/>
<reference evidence="3 4" key="1">
    <citation type="submission" date="2019-12" db="EMBL/GenBank/DDBJ databases">
        <title>Chromosome-level assembly of the Caenorhabditis remanei genome.</title>
        <authorList>
            <person name="Teterina A.A."/>
            <person name="Willis J.H."/>
            <person name="Phillips P.C."/>
        </authorList>
    </citation>
    <scope>NUCLEOTIDE SEQUENCE [LARGE SCALE GENOMIC DNA]</scope>
    <source>
        <strain evidence="3 4">PX506</strain>
        <tissue evidence="3">Whole organism</tissue>
    </source>
</reference>
<feature type="transmembrane region" description="Helical" evidence="2">
    <location>
        <begin position="140"/>
        <end position="160"/>
    </location>
</feature>
<protein>
    <recommendedName>
        <fullName evidence="5">Serpentine Receptor, class H</fullName>
    </recommendedName>
</protein>
<organism evidence="3 4">
    <name type="scientific">Caenorhabditis remanei</name>
    <name type="common">Caenorhabditis vulgaris</name>
    <dbReference type="NCBI Taxonomy" id="31234"/>
    <lineage>
        <taxon>Eukaryota</taxon>
        <taxon>Metazoa</taxon>
        <taxon>Ecdysozoa</taxon>
        <taxon>Nematoda</taxon>
        <taxon>Chromadorea</taxon>
        <taxon>Rhabditida</taxon>
        <taxon>Rhabditina</taxon>
        <taxon>Rhabditomorpha</taxon>
        <taxon>Rhabditoidea</taxon>
        <taxon>Rhabditidae</taxon>
        <taxon>Peloderinae</taxon>
        <taxon>Caenorhabditis</taxon>
    </lineage>
</organism>
<dbReference type="EMBL" id="WUAV01000005">
    <property type="protein sequence ID" value="KAF1750036.1"/>
    <property type="molecule type" value="Genomic_DNA"/>
</dbReference>
<dbReference type="RefSeq" id="XP_053580481.1">
    <property type="nucleotide sequence ID" value="XM_053731568.1"/>
</dbReference>
<feature type="transmembrane region" description="Helical" evidence="2">
    <location>
        <begin position="181"/>
        <end position="199"/>
    </location>
</feature>
<evidence type="ECO:0000313" key="3">
    <source>
        <dbReference type="EMBL" id="KAF1750036.1"/>
    </source>
</evidence>
<keyword evidence="2" id="KW-0472">Membrane</keyword>
<feature type="region of interest" description="Disordered" evidence="1">
    <location>
        <begin position="49"/>
        <end position="100"/>
    </location>
</feature>
<dbReference type="PANTHER" id="PTHR22941:SF302">
    <property type="entry name" value="SERPENTINE RECEPTOR, CLASS H"/>
    <property type="match status" value="1"/>
</dbReference>
<evidence type="ECO:0000256" key="2">
    <source>
        <dbReference type="SAM" id="Phobius"/>
    </source>
</evidence>
<feature type="transmembrane region" description="Helical" evidence="2">
    <location>
        <begin position="287"/>
        <end position="314"/>
    </location>
</feature>
<evidence type="ECO:0000256" key="1">
    <source>
        <dbReference type="SAM" id="MobiDB-lite"/>
    </source>
</evidence>
<feature type="compositionally biased region" description="Basic and acidic residues" evidence="1">
    <location>
        <begin position="49"/>
        <end position="59"/>
    </location>
</feature>
<feature type="compositionally biased region" description="Basic and acidic residues" evidence="1">
    <location>
        <begin position="74"/>
        <end position="90"/>
    </location>
</feature>
<dbReference type="PANTHER" id="PTHR22941">
    <property type="entry name" value="SERPENTINE RECEPTOR"/>
    <property type="match status" value="1"/>
</dbReference>
<feature type="transmembrane region" description="Helical" evidence="2">
    <location>
        <begin position="240"/>
        <end position="267"/>
    </location>
</feature>
<dbReference type="CTD" id="9814740"/>
<dbReference type="InterPro" id="IPR053220">
    <property type="entry name" value="Nematode_rcpt-like_serp_H"/>
</dbReference>
<proteinExistence type="predicted"/>
<feature type="transmembrane region" description="Helical" evidence="2">
    <location>
        <begin position="103"/>
        <end position="120"/>
    </location>
</feature>
<keyword evidence="2" id="KW-1133">Transmembrane helix</keyword>
<gene>
    <name evidence="3" type="ORF">GCK72_016581</name>
</gene>
<dbReference type="Proteomes" id="UP000483820">
    <property type="component" value="Chromosome V"/>
</dbReference>
<comment type="caution">
    <text evidence="3">The sequence shown here is derived from an EMBL/GenBank/DDBJ whole genome shotgun (WGS) entry which is preliminary data.</text>
</comment>
<dbReference type="KEGG" id="crq:GCK72_016581"/>
<feature type="transmembrane region" description="Helical" evidence="2">
    <location>
        <begin position="320"/>
        <end position="343"/>
    </location>
</feature>
<dbReference type="GeneID" id="9814740"/>
<sequence length="403" mass="46289">MEISIKRNWERCSASTTFVKYDDQQPENTLECYSHQTFSVEVKQIEKKPTVMKDEERSSARCGSQESGKRAQVKRIEKTSTVVREKEKSSSTRCGSQESGKRSCYCDILACSLITPYFFFPTMCGFPVGLLRVLGVPTSAQTFIGIVSLLFMGISVVALFENRSSCIPSNRFRITKKRSRFLYYLFNCTVIIAYIIPPFCYIPKQESAKLFILQTIPCPTEEFFYAEVFVWTIDKFWNNYIWMATGSIVLIILSQGLFYAICCIYYLYFSTAVIISTKTQKYQRSFFLGTVAQVVVPFIFLVIPVATGISSIYFDYYNQVLNNYCVLFLSLHGFAATIIITLVHHPYRTFLIKVIAFYRSSENAEDYGLGEVCFVECTLLLWVPHLWHYSKIGAVAFQVIVFE</sequence>
<name>A0A6A5G586_CAERE</name>
<accession>A0A6A5G586</accession>
<evidence type="ECO:0000313" key="4">
    <source>
        <dbReference type="Proteomes" id="UP000483820"/>
    </source>
</evidence>